<evidence type="ECO:0000313" key="1">
    <source>
        <dbReference type="EMBL" id="SZF03343.1"/>
    </source>
</evidence>
<accession>A0A383USK8</accession>
<sequence>MSLTIGMERYLAKHPLEQILYVFHDGYHANFYTPCDTVFDKSKNSKKYLSHIRNLITLLSNYIHRAQLLPDVTNNIESRLIKLSYWIESTPFDLAPFEPLASLILSNTIDIEVWKSLLKLLDTLETILASQKETEENVENVAAESLFRRAATTQACKDLKLEELKELLRRELHGFVFMNVQGFWRKYFTNKTWQENCIDLAKDFVRRSGEEDLMFPDVPKEKLVYNWMKAVETKIFE</sequence>
<reference evidence="1 2" key="1">
    <citation type="submission" date="2017-11" db="EMBL/GenBank/DDBJ databases">
        <authorList>
            <person name="Kracher B."/>
        </authorList>
    </citation>
    <scope>NUCLEOTIDE SEQUENCE [LARGE SCALE GENOMIC DNA]</scope>
    <source>
        <strain evidence="1 2">RACE1</strain>
    </source>
</reference>
<dbReference type="AlphaFoldDB" id="A0A383USK8"/>
<dbReference type="Proteomes" id="UP000275772">
    <property type="component" value="Unassembled WGS sequence"/>
</dbReference>
<proteinExistence type="predicted"/>
<name>A0A383USK8_BLUHO</name>
<dbReference type="EMBL" id="UNSH01000050">
    <property type="protein sequence ID" value="SZF03343.1"/>
    <property type="molecule type" value="Genomic_DNA"/>
</dbReference>
<dbReference type="VEuPathDB" id="FungiDB:BLGHR1_14135"/>
<evidence type="ECO:0000313" key="2">
    <source>
        <dbReference type="Proteomes" id="UP000275772"/>
    </source>
</evidence>
<protein>
    <submittedName>
        <fullName evidence="1">Uncharacterized protein</fullName>
    </submittedName>
</protein>
<gene>
    <name evidence="1" type="ORF">BLGHR1_14135</name>
</gene>
<organism evidence="1 2">
    <name type="scientific">Blumeria hordei</name>
    <name type="common">Barley powdery mildew</name>
    <name type="synonym">Blumeria graminis f. sp. hordei</name>
    <dbReference type="NCBI Taxonomy" id="2867405"/>
    <lineage>
        <taxon>Eukaryota</taxon>
        <taxon>Fungi</taxon>
        <taxon>Dikarya</taxon>
        <taxon>Ascomycota</taxon>
        <taxon>Pezizomycotina</taxon>
        <taxon>Leotiomycetes</taxon>
        <taxon>Erysiphales</taxon>
        <taxon>Erysiphaceae</taxon>
        <taxon>Blumeria</taxon>
    </lineage>
</organism>